<accession>A0A5C1YPJ0</accession>
<dbReference type="PANTHER" id="PTHR21017">
    <property type="entry name" value="NIPSNAP-RELATED"/>
    <property type="match status" value="1"/>
</dbReference>
<dbReference type="EMBL" id="CP043506">
    <property type="protein sequence ID" value="QEO17438.1"/>
    <property type="molecule type" value="Genomic_DNA"/>
</dbReference>
<gene>
    <name evidence="3" type="ORF">FLP30_06660</name>
</gene>
<dbReference type="Pfam" id="PF07978">
    <property type="entry name" value="NIPSNAP"/>
    <property type="match status" value="1"/>
</dbReference>
<dbReference type="Proteomes" id="UP000324536">
    <property type="component" value="Chromosome"/>
</dbReference>
<feature type="domain" description="NIPSNAP" evidence="2">
    <location>
        <begin position="3"/>
        <end position="102"/>
    </location>
</feature>
<dbReference type="KEGG" id="acek:FLP30_06660"/>
<dbReference type="AlphaFoldDB" id="A0A5C1YPJ0"/>
<proteinExistence type="inferred from homology"/>
<dbReference type="Gene3D" id="3.30.70.100">
    <property type="match status" value="1"/>
</dbReference>
<keyword evidence="4" id="KW-1185">Reference proteome</keyword>
<dbReference type="InterPro" id="IPR051557">
    <property type="entry name" value="NipSnap_domain"/>
</dbReference>
<dbReference type="OrthoDB" id="4124121at2"/>
<evidence type="ECO:0000313" key="4">
    <source>
        <dbReference type="Proteomes" id="UP000324536"/>
    </source>
</evidence>
<dbReference type="InterPro" id="IPR012577">
    <property type="entry name" value="NIPSNAP"/>
</dbReference>
<reference evidence="3 4" key="1">
    <citation type="submission" date="2019-09" db="EMBL/GenBank/DDBJ databases">
        <title>Genome sequencing of strain KACC 21233.</title>
        <authorList>
            <person name="Heo J."/>
            <person name="Kim S.-J."/>
            <person name="Kim J.-S."/>
            <person name="Hong S.-B."/>
            <person name="Kwon S.-W."/>
        </authorList>
    </citation>
    <scope>NUCLEOTIDE SEQUENCE [LARGE SCALE GENOMIC DNA]</scope>
    <source>
        <strain evidence="3 4">KACC 21233</strain>
    </source>
</reference>
<sequence length="104" mass="12123">MIYEVRTYRLQVGAIGEYLRLVGTEGIVIQQSYLGQLVGYFSSEIGPLNEITHIWAYRDLEDRRQRRQALQADPKWVAFLPKIQTLIVEMQNKILLPTEFSPLQ</sequence>
<evidence type="ECO:0000313" key="3">
    <source>
        <dbReference type="EMBL" id="QEO17438.1"/>
    </source>
</evidence>
<organism evidence="3 4">
    <name type="scientific">Acetobacter vaccinii</name>
    <dbReference type="NCBI Taxonomy" id="2592655"/>
    <lineage>
        <taxon>Bacteria</taxon>
        <taxon>Pseudomonadati</taxon>
        <taxon>Pseudomonadota</taxon>
        <taxon>Alphaproteobacteria</taxon>
        <taxon>Acetobacterales</taxon>
        <taxon>Acetobacteraceae</taxon>
        <taxon>Acetobacter</taxon>
    </lineage>
</organism>
<dbReference type="InterPro" id="IPR011008">
    <property type="entry name" value="Dimeric_a/b-barrel"/>
</dbReference>
<dbReference type="PANTHER" id="PTHR21017:SF17">
    <property type="entry name" value="PROTEIN NIPSNAP"/>
    <property type="match status" value="1"/>
</dbReference>
<name>A0A5C1YPJ0_9PROT</name>
<comment type="similarity">
    <text evidence="1">Belongs to the NipSnap family.</text>
</comment>
<dbReference type="SUPFAM" id="SSF54909">
    <property type="entry name" value="Dimeric alpha+beta barrel"/>
    <property type="match status" value="1"/>
</dbReference>
<evidence type="ECO:0000259" key="2">
    <source>
        <dbReference type="Pfam" id="PF07978"/>
    </source>
</evidence>
<protein>
    <submittedName>
        <fullName evidence="3">NIPSNAP family protein</fullName>
    </submittedName>
</protein>
<evidence type="ECO:0000256" key="1">
    <source>
        <dbReference type="ARBA" id="ARBA00005291"/>
    </source>
</evidence>
<dbReference type="RefSeq" id="WP_149279116.1">
    <property type="nucleotide sequence ID" value="NZ_CP043506.1"/>
</dbReference>